<dbReference type="InterPro" id="IPR037522">
    <property type="entry name" value="HD_GYP_dom"/>
</dbReference>
<dbReference type="PROSITE" id="PS51831">
    <property type="entry name" value="HD"/>
    <property type="match status" value="1"/>
</dbReference>
<dbReference type="PROSITE" id="PS51832">
    <property type="entry name" value="HD_GYP"/>
    <property type="match status" value="1"/>
</dbReference>
<evidence type="ECO:0000259" key="3">
    <source>
        <dbReference type="PROSITE" id="PS51832"/>
    </source>
</evidence>
<dbReference type="PANTHER" id="PTHR43155">
    <property type="entry name" value="CYCLIC DI-GMP PHOSPHODIESTERASE PA4108-RELATED"/>
    <property type="match status" value="1"/>
</dbReference>
<keyword evidence="1" id="KW-1133">Transmembrane helix</keyword>
<feature type="transmembrane region" description="Helical" evidence="1">
    <location>
        <begin position="971"/>
        <end position="993"/>
    </location>
</feature>
<sequence>MKKNKWYTISVFIIICVLLNLAGKCIAGYFRLPLWLDSLGTVAATYVCGPVCGVIVGVTLNILYSIIYSWTYACYAIVSVSIAVVAGICISKDYMKTLLGALTSSFYIALVSCSISVIFNYMFFNGYTNNIWGDGVIESLLGIGFNDLLSHVAGQFYIDFPDKIITVLALYIFVRYDKGKNRFDKRIMTACIYIGIAAMAAVQLIEVNTPKCVYAAFDNSRNNQNNIEETPDYNTYLQTVYGRENGIPGGCANDIAQTNDGILWIGTYGGLYRYNGTEFKWVDEYASVKTVNCLYKDEEGRLWIGTNDGGVSIMIDETIINVVSEKEGLSADSVKCITQGSDGDYYIGTTGAMSIVSLADGLTVKSYIDDIKYAVSADSDKNGNIAVVSDNGQLSIVKNAAVISEYSASDGGRYTTCSFDDAGMLYVGTSKGNIDKYEYDLYNNAYVLKESVSCNELNNIKGIYFVDNTLTENATLFVCADNGIGYYDSQNRFINIDTGSFNNSIDHMTADYQGNLWFTSSRLGLLRLSRSAFTQLNYEHTDEKLVVNTVTMWNGNYYIGTDSGIAVSYAAAGSILANGDYIQKQDSSVNELVNKFVKELDNVRIRCITTDSKNNMWICTTGKGIYEVTYSGEIIRYDENNGLSGNRYRTITELSDNTMLAAGDTGLSYIVDEAVIGNIGYSMKNSKVLCTLETDIQDYGRVILAGTDGNGIEVISDGRVIDNYDKDDGLSSAVILRMVKDASGEGVFIVTSNSLCYMDKTGIIRILDNFPYYNNYNVVNGNNDNLFVLGSAGIYVVDKSALLSGKELDYKLLNGDCGLENALTPNAWDYIDVNNNLYMSTDDGVMIVNLNDYSARIRSYRIQMKSVKVDGESLRVKRGEELYIDSKAQMIEMFPEIINYSVNTPYVSIYLEGYDAEPRIILQSDLTNIIYMNIPVGTYTFHLSVLDENGRVPISENTYTIIKEAKIYDYWWFKVYMVGIFALTVAYLTWIIFHTQIKRTLDFQKKELEFVKKQLEMGNETVLTIARTVDAKDVNTSQHSLRVSEYSVMIAKELGYSDEECENLRKAALLHDIGKIGIPDRILNKPERLTDEEYAIMKSHVEKGAEILKSFTLVNHVEEGALYHHERYDGKGYMHGLKGEEIPLNARIIGIADTFDAMTANRVYRKKLNKDYVLGEIRRGSGTQVDPKLVDIMLRLIDSGRIDIDNLYKDGEADEDK</sequence>
<dbReference type="InterPro" id="IPR013783">
    <property type="entry name" value="Ig-like_fold"/>
</dbReference>
<keyword evidence="1" id="KW-0472">Membrane</keyword>
<dbReference type="Pfam" id="PF07494">
    <property type="entry name" value="Reg_prop"/>
    <property type="match status" value="3"/>
</dbReference>
<dbReference type="InterPro" id="IPR011110">
    <property type="entry name" value="Reg_prop"/>
</dbReference>
<dbReference type="Gene3D" id="1.10.3210.10">
    <property type="entry name" value="Hypothetical protein af1432"/>
    <property type="match status" value="1"/>
</dbReference>
<dbReference type="InterPro" id="IPR006675">
    <property type="entry name" value="HDIG_dom"/>
</dbReference>
<dbReference type="InterPro" id="IPR015943">
    <property type="entry name" value="WD40/YVTN_repeat-like_dom_sf"/>
</dbReference>
<evidence type="ECO:0000313" key="4">
    <source>
        <dbReference type="EMBL" id="MEQ2380094.1"/>
    </source>
</evidence>
<name>A0ABV1BX33_9FIRM</name>
<reference evidence="4 5" key="1">
    <citation type="submission" date="2024-03" db="EMBL/GenBank/DDBJ databases">
        <title>Human intestinal bacterial collection.</title>
        <authorList>
            <person name="Pauvert C."/>
            <person name="Hitch T.C.A."/>
            <person name="Clavel T."/>
        </authorList>
    </citation>
    <scope>NUCLEOTIDE SEQUENCE [LARGE SCALE GENOMIC DNA]</scope>
    <source>
        <strain evidence="4 5">CLA-AA-H255</strain>
    </source>
</reference>
<evidence type="ECO:0000256" key="1">
    <source>
        <dbReference type="SAM" id="Phobius"/>
    </source>
</evidence>
<dbReference type="InterPro" id="IPR003607">
    <property type="entry name" value="HD/PDEase_dom"/>
</dbReference>
<dbReference type="RefSeq" id="WP_349153727.1">
    <property type="nucleotide sequence ID" value="NZ_JBBMER010000006.1"/>
</dbReference>
<dbReference type="NCBIfam" id="TIGR00277">
    <property type="entry name" value="HDIG"/>
    <property type="match status" value="1"/>
</dbReference>
<proteinExistence type="predicted"/>
<keyword evidence="1" id="KW-0812">Transmembrane</keyword>
<dbReference type="SMART" id="SM00471">
    <property type="entry name" value="HDc"/>
    <property type="match status" value="1"/>
</dbReference>
<dbReference type="CDD" id="cd00077">
    <property type="entry name" value="HDc"/>
    <property type="match status" value="1"/>
</dbReference>
<dbReference type="Pfam" id="PF13487">
    <property type="entry name" value="HD_5"/>
    <property type="match status" value="1"/>
</dbReference>
<dbReference type="SUPFAM" id="SSF101898">
    <property type="entry name" value="NHL repeat"/>
    <property type="match status" value="1"/>
</dbReference>
<accession>A0ABV1BX33</accession>
<dbReference type="Proteomes" id="UP001442364">
    <property type="component" value="Unassembled WGS sequence"/>
</dbReference>
<protein>
    <submittedName>
        <fullName evidence="4">HD domain-containing phosphohydrolase</fullName>
    </submittedName>
</protein>
<feature type="transmembrane region" description="Helical" evidence="1">
    <location>
        <begin position="42"/>
        <end position="64"/>
    </location>
</feature>
<dbReference type="EMBL" id="JBBMER010000006">
    <property type="protein sequence ID" value="MEQ2380094.1"/>
    <property type="molecule type" value="Genomic_DNA"/>
</dbReference>
<dbReference type="Gene3D" id="2.130.10.10">
    <property type="entry name" value="YVTN repeat-like/Quinoprotein amine dehydrogenase"/>
    <property type="match status" value="3"/>
</dbReference>
<dbReference type="Gene3D" id="2.60.40.10">
    <property type="entry name" value="Immunoglobulins"/>
    <property type="match status" value="1"/>
</dbReference>
<organism evidence="4 5">
    <name type="scientific">[Lactobacillus] rogosae</name>
    <dbReference type="NCBI Taxonomy" id="706562"/>
    <lineage>
        <taxon>Bacteria</taxon>
        <taxon>Bacillati</taxon>
        <taxon>Bacillota</taxon>
        <taxon>Clostridia</taxon>
        <taxon>Lachnospirales</taxon>
        <taxon>Lachnospiraceae</taxon>
        <taxon>Lachnospira</taxon>
    </lineage>
</organism>
<dbReference type="SUPFAM" id="SSF109604">
    <property type="entry name" value="HD-domain/PDEase-like"/>
    <property type="match status" value="1"/>
</dbReference>
<keyword evidence="5" id="KW-1185">Reference proteome</keyword>
<feature type="domain" description="HD-GYP" evidence="3">
    <location>
        <begin position="1014"/>
        <end position="1210"/>
    </location>
</feature>
<feature type="transmembrane region" description="Helical" evidence="1">
    <location>
        <begin position="6"/>
        <end position="30"/>
    </location>
</feature>
<feature type="transmembrane region" description="Helical" evidence="1">
    <location>
        <begin position="70"/>
        <end position="91"/>
    </location>
</feature>
<comment type="caution">
    <text evidence="4">The sequence shown here is derived from an EMBL/GenBank/DDBJ whole genome shotgun (WGS) entry which is preliminary data.</text>
</comment>
<evidence type="ECO:0000259" key="2">
    <source>
        <dbReference type="PROSITE" id="PS51831"/>
    </source>
</evidence>
<feature type="domain" description="HD" evidence="2">
    <location>
        <begin position="1036"/>
        <end position="1158"/>
    </location>
</feature>
<gene>
    <name evidence="4" type="ORF">WMO14_09400</name>
</gene>
<feature type="transmembrane region" description="Helical" evidence="1">
    <location>
        <begin position="98"/>
        <end position="124"/>
    </location>
</feature>
<evidence type="ECO:0000313" key="5">
    <source>
        <dbReference type="Proteomes" id="UP001442364"/>
    </source>
</evidence>
<dbReference type="InterPro" id="IPR006674">
    <property type="entry name" value="HD_domain"/>
</dbReference>
<dbReference type="SUPFAM" id="SSF63829">
    <property type="entry name" value="Calcium-dependent phosphotriesterase"/>
    <property type="match status" value="1"/>
</dbReference>
<feature type="transmembrane region" description="Helical" evidence="1">
    <location>
        <begin position="186"/>
        <end position="205"/>
    </location>
</feature>